<evidence type="ECO:0000313" key="2">
    <source>
        <dbReference type="Proteomes" id="UP000663722"/>
    </source>
</evidence>
<dbReference type="Proteomes" id="UP000663722">
    <property type="component" value="Chromosome"/>
</dbReference>
<evidence type="ECO:0000313" key="1">
    <source>
        <dbReference type="EMBL" id="QTA89805.1"/>
    </source>
</evidence>
<dbReference type="Gene3D" id="3.40.50.300">
    <property type="entry name" value="P-loop containing nucleotide triphosphate hydrolases"/>
    <property type="match status" value="1"/>
</dbReference>
<sequence length="242" mass="26608">MEIDLHGIVVIVGNYGSGKTEVSINLAVNQKRAGMDVRIADLDLVNPYFRTREARNPLSTLGIDMVLPPEKYMQADLPILTPAIAGMIRQPTEMTLLDVGGDDVGATVLASLAEPLRGKNIRMLQVVNPFRPFTDTVQGCLKIRDEIEKASKMTINGIIGNTNLIDETTMTDIYEGYDFVHALSEASGLPLEFVTITTELFPEADMKRFSCPVLPIERQLVPPWKKAANLGPALLKPAYNNI</sequence>
<protein>
    <submittedName>
        <fullName evidence="1">P-loop containing</fullName>
    </submittedName>
</protein>
<dbReference type="InterPro" id="IPR027417">
    <property type="entry name" value="P-loop_NTPase"/>
</dbReference>
<proteinExistence type="predicted"/>
<dbReference type="KEGG" id="dmm:dnm_058620"/>
<dbReference type="AlphaFoldDB" id="A0A975GQE0"/>
<organism evidence="1 2">
    <name type="scientific">Desulfonema magnum</name>
    <dbReference type="NCBI Taxonomy" id="45655"/>
    <lineage>
        <taxon>Bacteria</taxon>
        <taxon>Pseudomonadati</taxon>
        <taxon>Thermodesulfobacteriota</taxon>
        <taxon>Desulfobacteria</taxon>
        <taxon>Desulfobacterales</taxon>
        <taxon>Desulfococcaceae</taxon>
        <taxon>Desulfonema</taxon>
    </lineage>
</organism>
<keyword evidence="2" id="KW-1185">Reference proteome</keyword>
<name>A0A975GQE0_9BACT</name>
<gene>
    <name evidence="1" type="ORF">dnm_058620</name>
</gene>
<dbReference type="SUPFAM" id="SSF52540">
    <property type="entry name" value="P-loop containing nucleoside triphosphate hydrolases"/>
    <property type="match status" value="1"/>
</dbReference>
<dbReference type="EMBL" id="CP061800">
    <property type="protein sequence ID" value="QTA89805.1"/>
    <property type="molecule type" value="Genomic_DNA"/>
</dbReference>
<accession>A0A975GQE0</accession>
<dbReference type="RefSeq" id="WP_207678272.1">
    <property type="nucleotide sequence ID" value="NZ_CP061800.1"/>
</dbReference>
<reference evidence="1" key="1">
    <citation type="journal article" date="2021" name="Microb. Physiol.">
        <title>Proteogenomic Insights into the Physiology of Marine, Sulfate-Reducing, Filamentous Desulfonema limicola and Desulfonema magnum.</title>
        <authorList>
            <person name="Schnaars V."/>
            <person name="Wohlbrand L."/>
            <person name="Scheve S."/>
            <person name="Hinrichs C."/>
            <person name="Reinhardt R."/>
            <person name="Rabus R."/>
        </authorList>
    </citation>
    <scope>NUCLEOTIDE SEQUENCE</scope>
    <source>
        <strain evidence="1">4be13</strain>
    </source>
</reference>